<organism evidence="4 5">
    <name type="scientific">Halobacillus campisalis</name>
    <dbReference type="NCBI Taxonomy" id="435909"/>
    <lineage>
        <taxon>Bacteria</taxon>
        <taxon>Bacillati</taxon>
        <taxon>Bacillota</taxon>
        <taxon>Bacilli</taxon>
        <taxon>Bacillales</taxon>
        <taxon>Bacillaceae</taxon>
        <taxon>Halobacillus</taxon>
    </lineage>
</organism>
<dbReference type="EMBL" id="JBHTBY010000011">
    <property type="protein sequence ID" value="MFC7321857.1"/>
    <property type="molecule type" value="Genomic_DNA"/>
</dbReference>
<evidence type="ECO:0000259" key="3">
    <source>
        <dbReference type="PROSITE" id="PS51272"/>
    </source>
</evidence>
<evidence type="ECO:0000256" key="2">
    <source>
        <dbReference type="SAM" id="SignalP"/>
    </source>
</evidence>
<dbReference type="Pfam" id="PF00395">
    <property type="entry name" value="SLH"/>
    <property type="match status" value="3"/>
</dbReference>
<proteinExistence type="predicted"/>
<feature type="chain" id="PRO_5046832743" evidence="2">
    <location>
        <begin position="25"/>
        <end position="638"/>
    </location>
</feature>
<dbReference type="InterPro" id="IPR051465">
    <property type="entry name" value="Cell_Envelope_Struct_Comp"/>
</dbReference>
<feature type="domain" description="SLH" evidence="3">
    <location>
        <begin position="20"/>
        <end position="83"/>
    </location>
</feature>
<feature type="domain" description="SLH" evidence="3">
    <location>
        <begin position="148"/>
        <end position="215"/>
    </location>
</feature>
<keyword evidence="5" id="KW-1185">Reference proteome</keyword>
<keyword evidence="1 2" id="KW-0732">Signal</keyword>
<dbReference type="RefSeq" id="WP_289215795.1">
    <property type="nucleotide sequence ID" value="NZ_JAPVRC010000004.1"/>
</dbReference>
<feature type="signal peptide" evidence="2">
    <location>
        <begin position="1"/>
        <end position="24"/>
    </location>
</feature>
<feature type="domain" description="SLH" evidence="3">
    <location>
        <begin position="84"/>
        <end position="146"/>
    </location>
</feature>
<dbReference type="PANTHER" id="PTHR43308">
    <property type="entry name" value="OUTER MEMBRANE PROTEIN ALPHA-RELATED"/>
    <property type="match status" value="1"/>
</dbReference>
<dbReference type="Proteomes" id="UP001596494">
    <property type="component" value="Unassembled WGS sequence"/>
</dbReference>
<comment type="caution">
    <text evidence="4">The sequence shown here is derived from an EMBL/GenBank/DDBJ whole genome shotgun (WGS) entry which is preliminary data.</text>
</comment>
<gene>
    <name evidence="4" type="ORF">ACFQMN_13295</name>
</gene>
<evidence type="ECO:0000256" key="1">
    <source>
        <dbReference type="ARBA" id="ARBA00022729"/>
    </source>
</evidence>
<dbReference type="PANTHER" id="PTHR43308:SF5">
    <property type="entry name" value="S-LAYER PROTEIN _ PEPTIDOGLYCAN ENDO-BETA-N-ACETYLGLUCOSAMINIDASE"/>
    <property type="match status" value="1"/>
</dbReference>
<dbReference type="Pfam" id="PF08239">
    <property type="entry name" value="SH3_3"/>
    <property type="match status" value="1"/>
</dbReference>
<dbReference type="Gene3D" id="2.30.30.40">
    <property type="entry name" value="SH3 Domains"/>
    <property type="match status" value="1"/>
</dbReference>
<dbReference type="SMART" id="SM00047">
    <property type="entry name" value="LYZ2"/>
    <property type="match status" value="1"/>
</dbReference>
<protein>
    <submittedName>
        <fullName evidence="4">S-layer homology domain-containing protein</fullName>
    </submittedName>
</protein>
<accession>A0ABW2K6B8</accession>
<dbReference type="Pfam" id="PF01832">
    <property type="entry name" value="Glucosaminidase"/>
    <property type="match status" value="1"/>
</dbReference>
<evidence type="ECO:0000313" key="4">
    <source>
        <dbReference type="EMBL" id="MFC7321857.1"/>
    </source>
</evidence>
<dbReference type="InterPro" id="IPR003646">
    <property type="entry name" value="SH3-like_bac-type"/>
</dbReference>
<name>A0ABW2K6B8_9BACI</name>
<reference evidence="5" key="1">
    <citation type="journal article" date="2019" name="Int. J. Syst. Evol. Microbiol.">
        <title>The Global Catalogue of Microorganisms (GCM) 10K type strain sequencing project: providing services to taxonomists for standard genome sequencing and annotation.</title>
        <authorList>
            <consortium name="The Broad Institute Genomics Platform"/>
            <consortium name="The Broad Institute Genome Sequencing Center for Infectious Disease"/>
            <person name="Wu L."/>
            <person name="Ma J."/>
        </authorList>
    </citation>
    <scope>NUCLEOTIDE SEQUENCE [LARGE SCALE GENOMIC DNA]</scope>
    <source>
        <strain evidence="5">CCUG 73951</strain>
    </source>
</reference>
<dbReference type="InterPro" id="IPR002901">
    <property type="entry name" value="MGlyc_endo_b_GlcNAc-like_dom"/>
</dbReference>
<dbReference type="Gene3D" id="1.10.530.10">
    <property type="match status" value="1"/>
</dbReference>
<sequence>MKKAMILFVGLMTLMAVFSTTVLAKDDITDTPFEEEMRILIDKNIMEGYTDGTYRPQNSVTRAEFTTFLVRALDVELKEDEYPDKDFNDVTPNHWHHKYVMSAYNQGIVDGYPGGDFRPNNVISRQDMAMMMMNAAESEGLVSERLPIDQFKDSEQISPYAVEAVERLTYLEIINGKKHKDNTLSFAPKDETSRGETAAVITRLLDQLNPPENLDYSVVSLDPDGDHVRKGEYETFDQAVNRAVGSEVVLEGNNVVWIKDGMVSSNKFTILYNNKNLSSDITYVTSGVEMELIEVSEDWVKVKVADTTGYVDPSVVNLTPTHMIENRSYYTEENGALVHYLYNSINDTTSKYTYGAAPGFMETGKDYYSWNGNTFYKTNGDKAGEAYQYFNRMPLYTETKYTAEQLDDFVKSEKPNSPLVGTGESFKKAEKEYGTNALYLLAHAIHESNWGQSEIAAGKNNLFGIGAVDSNPYENAKEYTDFESGILEAASDFIVPGYFNDEDYRFNGAQLGNKSTGMNVKYASDAYWGQKIAGHMYRADQYLSNKSGSSPENGQNDLAQTVTTNINVRSEASTDGAPLYQLPKANETVEIIEEVDARGTWYEITPKNILENDYEKAFVYSDGYSSYGTSLEKLPIAE</sequence>
<dbReference type="InterPro" id="IPR001119">
    <property type="entry name" value="SLH_dom"/>
</dbReference>
<evidence type="ECO:0000313" key="5">
    <source>
        <dbReference type="Proteomes" id="UP001596494"/>
    </source>
</evidence>
<dbReference type="PROSITE" id="PS51272">
    <property type="entry name" value="SLH"/>
    <property type="match status" value="3"/>
</dbReference>